<reference evidence="2 3" key="1">
    <citation type="journal article" date="2017" name="Genome Biol.">
        <title>New reference genome sequences of hot pepper reveal the massive evolution of plant disease-resistance genes by retroduplication.</title>
        <authorList>
            <person name="Kim S."/>
            <person name="Park J."/>
            <person name="Yeom S.I."/>
            <person name="Kim Y.M."/>
            <person name="Seo E."/>
            <person name="Kim K.T."/>
            <person name="Kim M.S."/>
            <person name="Lee J.M."/>
            <person name="Cheong K."/>
            <person name="Shin H.S."/>
            <person name="Kim S.B."/>
            <person name="Han K."/>
            <person name="Lee J."/>
            <person name="Park M."/>
            <person name="Lee H.A."/>
            <person name="Lee H.Y."/>
            <person name="Lee Y."/>
            <person name="Oh S."/>
            <person name="Lee J.H."/>
            <person name="Choi E."/>
            <person name="Choi E."/>
            <person name="Lee S.E."/>
            <person name="Jeon J."/>
            <person name="Kim H."/>
            <person name="Choi G."/>
            <person name="Song H."/>
            <person name="Lee J."/>
            <person name="Lee S.C."/>
            <person name="Kwon J.K."/>
            <person name="Lee H.Y."/>
            <person name="Koo N."/>
            <person name="Hong Y."/>
            <person name="Kim R.W."/>
            <person name="Kang W.H."/>
            <person name="Huh J.H."/>
            <person name="Kang B.C."/>
            <person name="Yang T.J."/>
            <person name="Lee Y.H."/>
            <person name="Bennetzen J.L."/>
            <person name="Choi D."/>
        </authorList>
    </citation>
    <scope>NUCLEOTIDE SEQUENCE [LARGE SCALE GENOMIC DNA]</scope>
    <source>
        <strain evidence="3">cv. PBC81</strain>
    </source>
</reference>
<dbReference type="Proteomes" id="UP000224567">
    <property type="component" value="Unassembled WGS sequence"/>
</dbReference>
<protein>
    <submittedName>
        <fullName evidence="2">Uncharacterized protein</fullName>
    </submittedName>
</protein>
<dbReference type="PANTHER" id="PTHR31197">
    <property type="entry name" value="OS01G0612600 PROTEIN"/>
    <property type="match status" value="1"/>
</dbReference>
<proteinExistence type="predicted"/>
<dbReference type="EMBL" id="MLFT02000012">
    <property type="protein sequence ID" value="PHT32213.1"/>
    <property type="molecule type" value="Genomic_DNA"/>
</dbReference>
<feature type="region of interest" description="Disordered" evidence="1">
    <location>
        <begin position="1"/>
        <end position="34"/>
    </location>
</feature>
<reference evidence="3" key="2">
    <citation type="journal article" date="2017" name="J. Anim. Genet.">
        <title>Multiple reference genome sequences of hot pepper reveal the massive evolution of plant disease resistance genes by retroduplication.</title>
        <authorList>
            <person name="Kim S."/>
            <person name="Park J."/>
            <person name="Yeom S.-I."/>
            <person name="Kim Y.-M."/>
            <person name="Seo E."/>
            <person name="Kim K.-T."/>
            <person name="Kim M.-S."/>
            <person name="Lee J.M."/>
            <person name="Cheong K."/>
            <person name="Shin H.-S."/>
            <person name="Kim S.-B."/>
            <person name="Han K."/>
            <person name="Lee J."/>
            <person name="Park M."/>
            <person name="Lee H.-A."/>
            <person name="Lee H.-Y."/>
            <person name="Lee Y."/>
            <person name="Oh S."/>
            <person name="Lee J.H."/>
            <person name="Choi E."/>
            <person name="Choi E."/>
            <person name="Lee S.E."/>
            <person name="Jeon J."/>
            <person name="Kim H."/>
            <person name="Choi G."/>
            <person name="Song H."/>
            <person name="Lee J."/>
            <person name="Lee S.-C."/>
            <person name="Kwon J.-K."/>
            <person name="Lee H.-Y."/>
            <person name="Koo N."/>
            <person name="Hong Y."/>
            <person name="Kim R.W."/>
            <person name="Kang W.-H."/>
            <person name="Huh J.H."/>
            <person name="Kang B.-C."/>
            <person name="Yang T.-J."/>
            <person name="Lee Y.-H."/>
            <person name="Bennetzen J.L."/>
            <person name="Choi D."/>
        </authorList>
    </citation>
    <scope>NUCLEOTIDE SEQUENCE [LARGE SCALE GENOMIC DNA]</scope>
    <source>
        <strain evidence="3">cv. PBC81</strain>
    </source>
</reference>
<accession>A0A2G2VGX2</accession>
<evidence type="ECO:0000313" key="3">
    <source>
        <dbReference type="Proteomes" id="UP000224567"/>
    </source>
</evidence>
<feature type="compositionally biased region" description="Polar residues" evidence="1">
    <location>
        <begin position="8"/>
        <end position="34"/>
    </location>
</feature>
<name>A0A2G2VGX2_CAPBA</name>
<dbReference type="Pfam" id="PF07800">
    <property type="entry name" value="DUF1644"/>
    <property type="match status" value="1"/>
</dbReference>
<dbReference type="AlphaFoldDB" id="A0A2G2VGX2"/>
<sequence length="302" mass="34215">MPKDRRVNSFSFKKSRTSPYTSISKNSDLNSQKSLPKVVNETEWEEARCPICMEHPHNAVLLLFSSRDKGCQPYMCNTSNRHSNCLDQFCKSCTVGAQQHKGNVSGAVFRRGSGGKHFQEQQGLMCNSNLSLPALFARDMSKLRMDCCKGCMNIPYESPSDANPMRQSEWTRLERQRDFEDAFSANQAPCGDDFLTELSLDSGLFDLLDGYSEAVEGCDEDVNMSLDFEFELSFLSEFPLVPHWFLRHGMRLQAMLVGGAPIDQRVVLDHKTGDLEDWHHVLITTNEGLQVQEAQIYLHTVI</sequence>
<gene>
    <name evidence="2" type="ORF">CQW23_28550</name>
</gene>
<evidence type="ECO:0000256" key="1">
    <source>
        <dbReference type="SAM" id="MobiDB-lite"/>
    </source>
</evidence>
<keyword evidence="3" id="KW-1185">Reference proteome</keyword>
<dbReference type="STRING" id="33114.A0A2G2VGX2"/>
<organism evidence="2 3">
    <name type="scientific">Capsicum baccatum</name>
    <name type="common">Peruvian pepper</name>
    <dbReference type="NCBI Taxonomy" id="33114"/>
    <lineage>
        <taxon>Eukaryota</taxon>
        <taxon>Viridiplantae</taxon>
        <taxon>Streptophyta</taxon>
        <taxon>Embryophyta</taxon>
        <taxon>Tracheophyta</taxon>
        <taxon>Spermatophyta</taxon>
        <taxon>Magnoliopsida</taxon>
        <taxon>eudicotyledons</taxon>
        <taxon>Gunneridae</taxon>
        <taxon>Pentapetalae</taxon>
        <taxon>asterids</taxon>
        <taxon>lamiids</taxon>
        <taxon>Solanales</taxon>
        <taxon>Solanaceae</taxon>
        <taxon>Solanoideae</taxon>
        <taxon>Capsiceae</taxon>
        <taxon>Capsicum</taxon>
    </lineage>
</organism>
<dbReference type="PANTHER" id="PTHR31197:SF27">
    <property type="match status" value="1"/>
</dbReference>
<comment type="caution">
    <text evidence="2">The sequence shown here is derived from an EMBL/GenBank/DDBJ whole genome shotgun (WGS) entry which is preliminary data.</text>
</comment>
<evidence type="ECO:0000313" key="2">
    <source>
        <dbReference type="EMBL" id="PHT32213.1"/>
    </source>
</evidence>
<dbReference type="InterPro" id="IPR012866">
    <property type="entry name" value="DUF1644"/>
</dbReference>
<dbReference type="OrthoDB" id="1921166at2759"/>